<dbReference type="PANTHER" id="PTHR33602">
    <property type="entry name" value="REGULATORY PROTEIN RECX FAMILY PROTEIN"/>
    <property type="match status" value="1"/>
</dbReference>
<dbReference type="AlphaFoldDB" id="A0A261ES54"/>
<comment type="caution">
    <text evidence="7">The sequence shown here is derived from an EMBL/GenBank/DDBJ whole genome shotgun (WGS) entry which is preliminary data.</text>
</comment>
<evidence type="ECO:0000256" key="1">
    <source>
        <dbReference type="ARBA" id="ARBA00004496"/>
    </source>
</evidence>
<comment type="similarity">
    <text evidence="2">Belongs to the RecX family.</text>
</comment>
<evidence type="ECO:0000256" key="4">
    <source>
        <dbReference type="ARBA" id="ARBA00022490"/>
    </source>
</evidence>
<organism evidence="7 8">
    <name type="scientific">Pseudoscardovia suis</name>
    <dbReference type="NCBI Taxonomy" id="987063"/>
    <lineage>
        <taxon>Bacteria</taxon>
        <taxon>Bacillati</taxon>
        <taxon>Actinomycetota</taxon>
        <taxon>Actinomycetes</taxon>
        <taxon>Bifidobacteriales</taxon>
        <taxon>Bifidobacteriaceae</taxon>
        <taxon>Pseudoscardovia</taxon>
    </lineage>
</organism>
<reference evidence="7 8" key="1">
    <citation type="journal article" date="2017" name="BMC Genomics">
        <title>Comparative genomic and phylogenomic analyses of the Bifidobacteriaceae family.</title>
        <authorList>
            <person name="Lugli G.A."/>
            <person name="Milani C."/>
            <person name="Turroni F."/>
            <person name="Duranti S."/>
            <person name="Mancabelli L."/>
            <person name="Mangifesta M."/>
            <person name="Ferrario C."/>
            <person name="Modesto M."/>
            <person name="Mattarelli P."/>
            <person name="Jiri K."/>
            <person name="van Sinderen D."/>
            <person name="Ventura M."/>
        </authorList>
    </citation>
    <scope>NUCLEOTIDE SEQUENCE [LARGE SCALE GENOMIC DNA]</scope>
    <source>
        <strain evidence="7 8">DSM 24744</strain>
    </source>
</reference>
<feature type="compositionally biased region" description="Basic and acidic residues" evidence="5">
    <location>
        <begin position="164"/>
        <end position="178"/>
    </location>
</feature>
<dbReference type="InterPro" id="IPR053926">
    <property type="entry name" value="RecX_HTH_1st"/>
</dbReference>
<evidence type="ECO:0000259" key="6">
    <source>
        <dbReference type="Pfam" id="PF21982"/>
    </source>
</evidence>
<evidence type="ECO:0000313" key="8">
    <source>
        <dbReference type="Proteomes" id="UP000216454"/>
    </source>
</evidence>
<accession>A0A261ES54</accession>
<dbReference type="RefSeq" id="WP_244569215.1">
    <property type="nucleotide sequence ID" value="NZ_MWWQ01000014.1"/>
</dbReference>
<evidence type="ECO:0000256" key="3">
    <source>
        <dbReference type="ARBA" id="ARBA00018111"/>
    </source>
</evidence>
<dbReference type="Pfam" id="PF21982">
    <property type="entry name" value="RecX_HTH1"/>
    <property type="match status" value="1"/>
</dbReference>
<dbReference type="GO" id="GO:0005737">
    <property type="term" value="C:cytoplasm"/>
    <property type="evidence" value="ECO:0007669"/>
    <property type="project" value="UniProtKB-SubCell"/>
</dbReference>
<feature type="compositionally biased region" description="Basic residues" evidence="5">
    <location>
        <begin position="142"/>
        <end position="151"/>
    </location>
</feature>
<dbReference type="GO" id="GO:0006282">
    <property type="term" value="P:regulation of DNA repair"/>
    <property type="evidence" value="ECO:0007669"/>
    <property type="project" value="InterPro"/>
</dbReference>
<protein>
    <recommendedName>
        <fullName evidence="3">Regulatory protein RecX</fullName>
    </recommendedName>
</protein>
<gene>
    <name evidence="7" type="ORF">PSSU_1502</name>
</gene>
<keyword evidence="8" id="KW-1185">Reference proteome</keyword>
<dbReference type="Gene3D" id="1.10.10.10">
    <property type="entry name" value="Winged helix-like DNA-binding domain superfamily/Winged helix DNA-binding domain"/>
    <property type="match status" value="1"/>
</dbReference>
<keyword evidence="4" id="KW-0963">Cytoplasm</keyword>
<evidence type="ECO:0000256" key="5">
    <source>
        <dbReference type="SAM" id="MobiDB-lite"/>
    </source>
</evidence>
<dbReference type="InterPro" id="IPR003783">
    <property type="entry name" value="Regulatory_RecX"/>
</dbReference>
<dbReference type="PANTHER" id="PTHR33602:SF1">
    <property type="entry name" value="REGULATORY PROTEIN RECX FAMILY PROTEIN"/>
    <property type="match status" value="1"/>
</dbReference>
<sequence>MISAEEFLRGRGVDPRVCDPAVPLTDTAVTGKESAAARDCDDRPGIERVNPEKANSEEAYSEGTDFKEADSKEPGAGESGTGEFGTVESSAGEADGEGSDCEASAAQPSRSLLRSRGSFGGSATKEWARPSADSSRGWRQGRGGHTRRRRGAGSWQGAENRMTGGHDTDGAPRTLGKSEDRAHDLDKCQEAALRLLDASARSVRDMQERLLGKGYDPSVVERVVGNLIRVGLLDDQAYARGLVEHCLGRLLGARGTERELLRKGVPRRIAHDAVQDAEDAGRFAVAADELAQKTARRTQGLDRETRLRRFWSAGGRKGHSPQDLRAAADRYLIDES</sequence>
<feature type="domain" description="RecX first three-helical" evidence="6">
    <location>
        <begin position="190"/>
        <end position="225"/>
    </location>
</feature>
<evidence type="ECO:0000256" key="2">
    <source>
        <dbReference type="ARBA" id="ARBA00009695"/>
    </source>
</evidence>
<dbReference type="InterPro" id="IPR036388">
    <property type="entry name" value="WH-like_DNA-bd_sf"/>
</dbReference>
<dbReference type="Proteomes" id="UP000216454">
    <property type="component" value="Unassembled WGS sequence"/>
</dbReference>
<comment type="subcellular location">
    <subcellularLocation>
        <location evidence="1">Cytoplasm</location>
    </subcellularLocation>
</comment>
<dbReference type="EMBL" id="MWWQ01000014">
    <property type="protein sequence ID" value="OZG49678.1"/>
    <property type="molecule type" value="Genomic_DNA"/>
</dbReference>
<feature type="compositionally biased region" description="Basic and acidic residues" evidence="5">
    <location>
        <begin position="64"/>
        <end position="75"/>
    </location>
</feature>
<feature type="region of interest" description="Disordered" evidence="5">
    <location>
        <begin position="29"/>
        <end position="178"/>
    </location>
</feature>
<evidence type="ECO:0000313" key="7">
    <source>
        <dbReference type="EMBL" id="OZG49678.1"/>
    </source>
</evidence>
<feature type="compositionally biased region" description="Basic and acidic residues" evidence="5">
    <location>
        <begin position="35"/>
        <end position="56"/>
    </location>
</feature>
<proteinExistence type="inferred from homology"/>
<name>A0A261ES54_9BIFI</name>